<sequence length="689" mass="79586">MEMTNTDLEMFMENLRKLVYENYYTTSIGNNPLIEAKKPEIRLLYEELCNLIAIHEPEDVGNWKTRLIQAALEAEDSVDMFVSSAIIKNDFELDGDDKAHPIHEAEDVGYWQTVCSSVDFAEDSLSDVDDEALQIHEQEDVGNWKTSLIEELHESEDVGSWKTRFIEALQADDSVDMFESSAEYSLPDGDDEVHPRTLILINNTLDFSLKKLKVVMDDLKSMKEEMKGNLFQNLVKQDMMMDNKLEDTRICSNSNTTANPSAKEHEQLIVGFEDDVRLIMDRLTGYHKKLDIISIVGMGGLENFFKKMSMPLSDNNPFSDSTSSIVKQRRLFIDYEVLCMIHSHDFATRTRSVMCFQTNHLKYKTTRWVLSFLLLRVLDLLTTPIFSISEISMLVHLRYLAVWLGYRRFSFSEPRKKANLGSLQTLIVKGEFKSFSYSPGNTENLRHLRCDRINFPSDFGGYKLFHLQTVSRLSLRSADMAGILNKFFPNIKKLGCIISSTSSKQESLSFVLLSHLEALTIEKYTSDSLTLVKPIRFPEALKKLTLKGLSLPWSYMSTIQRLPKLEVLKLLDSSFTGQMWETGDEQFQQLKYLKLEKLNIRFWEASSISFPHLRKLVVRRCEYLKEIPLDLGNIYTLEHIETDYSNSRVLESVKIIQEAQDEMGNYDFHVNFIHMDPSEVFFEGNPFFD</sequence>
<gene>
    <name evidence="1" type="ORF">L1987_50644</name>
</gene>
<organism evidence="1 2">
    <name type="scientific">Smallanthus sonchifolius</name>
    <dbReference type="NCBI Taxonomy" id="185202"/>
    <lineage>
        <taxon>Eukaryota</taxon>
        <taxon>Viridiplantae</taxon>
        <taxon>Streptophyta</taxon>
        <taxon>Embryophyta</taxon>
        <taxon>Tracheophyta</taxon>
        <taxon>Spermatophyta</taxon>
        <taxon>Magnoliopsida</taxon>
        <taxon>eudicotyledons</taxon>
        <taxon>Gunneridae</taxon>
        <taxon>Pentapetalae</taxon>
        <taxon>asterids</taxon>
        <taxon>campanulids</taxon>
        <taxon>Asterales</taxon>
        <taxon>Asteraceae</taxon>
        <taxon>Asteroideae</taxon>
        <taxon>Heliantheae alliance</taxon>
        <taxon>Millerieae</taxon>
        <taxon>Smallanthus</taxon>
    </lineage>
</organism>
<protein>
    <submittedName>
        <fullName evidence="1">Uncharacterized protein</fullName>
    </submittedName>
</protein>
<reference evidence="1 2" key="2">
    <citation type="journal article" date="2022" name="Mol. Ecol. Resour.">
        <title>The genomes of chicory, endive, great burdock and yacon provide insights into Asteraceae paleo-polyploidization history and plant inulin production.</title>
        <authorList>
            <person name="Fan W."/>
            <person name="Wang S."/>
            <person name="Wang H."/>
            <person name="Wang A."/>
            <person name="Jiang F."/>
            <person name="Liu H."/>
            <person name="Zhao H."/>
            <person name="Xu D."/>
            <person name="Zhang Y."/>
        </authorList>
    </citation>
    <scope>NUCLEOTIDE SEQUENCE [LARGE SCALE GENOMIC DNA]</scope>
    <source>
        <strain evidence="2">cv. Yunnan</strain>
        <tissue evidence="1">Leaves</tissue>
    </source>
</reference>
<evidence type="ECO:0000313" key="1">
    <source>
        <dbReference type="EMBL" id="KAI3760251.1"/>
    </source>
</evidence>
<accession>A0ACB9ENJ5</accession>
<dbReference type="Proteomes" id="UP001056120">
    <property type="component" value="Linkage Group LG17"/>
</dbReference>
<name>A0ACB9ENJ5_9ASTR</name>
<proteinExistence type="predicted"/>
<keyword evidence="2" id="KW-1185">Reference proteome</keyword>
<dbReference type="EMBL" id="CM042034">
    <property type="protein sequence ID" value="KAI3760251.1"/>
    <property type="molecule type" value="Genomic_DNA"/>
</dbReference>
<evidence type="ECO:0000313" key="2">
    <source>
        <dbReference type="Proteomes" id="UP001056120"/>
    </source>
</evidence>
<reference evidence="2" key="1">
    <citation type="journal article" date="2022" name="Mol. Ecol. Resour.">
        <title>The genomes of chicory, endive, great burdock and yacon provide insights into Asteraceae palaeo-polyploidization history and plant inulin production.</title>
        <authorList>
            <person name="Fan W."/>
            <person name="Wang S."/>
            <person name="Wang H."/>
            <person name="Wang A."/>
            <person name="Jiang F."/>
            <person name="Liu H."/>
            <person name="Zhao H."/>
            <person name="Xu D."/>
            <person name="Zhang Y."/>
        </authorList>
    </citation>
    <scope>NUCLEOTIDE SEQUENCE [LARGE SCALE GENOMIC DNA]</scope>
    <source>
        <strain evidence="2">cv. Yunnan</strain>
    </source>
</reference>
<comment type="caution">
    <text evidence="1">The sequence shown here is derived from an EMBL/GenBank/DDBJ whole genome shotgun (WGS) entry which is preliminary data.</text>
</comment>